<evidence type="ECO:0000256" key="6">
    <source>
        <dbReference type="SAM" id="Phobius"/>
    </source>
</evidence>
<dbReference type="InterPro" id="IPR051694">
    <property type="entry name" value="Immunoregulatory_rcpt-like"/>
</dbReference>
<feature type="region of interest" description="Disordered" evidence="5">
    <location>
        <begin position="375"/>
        <end position="413"/>
    </location>
</feature>
<keyword evidence="3 6" id="KW-1133">Transmembrane helix</keyword>
<evidence type="ECO:0000256" key="3">
    <source>
        <dbReference type="ARBA" id="ARBA00022989"/>
    </source>
</evidence>
<feature type="compositionally biased region" description="Low complexity" evidence="5">
    <location>
        <begin position="258"/>
        <end position="273"/>
    </location>
</feature>
<proteinExistence type="predicted"/>
<name>A0ABR1R2V5_9PEZI</name>
<organism evidence="7 8">
    <name type="scientific">Apiospora marii</name>
    <dbReference type="NCBI Taxonomy" id="335849"/>
    <lineage>
        <taxon>Eukaryota</taxon>
        <taxon>Fungi</taxon>
        <taxon>Dikarya</taxon>
        <taxon>Ascomycota</taxon>
        <taxon>Pezizomycotina</taxon>
        <taxon>Sordariomycetes</taxon>
        <taxon>Xylariomycetidae</taxon>
        <taxon>Amphisphaeriales</taxon>
        <taxon>Apiosporaceae</taxon>
        <taxon>Apiospora</taxon>
    </lineage>
</organism>
<sequence>MANIDVLISNGTCYMSANKESYEDYIPCGNAATGTHYQCCSKGDSCYLSNACFNGDSRNTYIAGCTDKDYKAGVCPFKGDYDDQEWVGVIHCAGKRRKRGQDVEWLGCAEDLDVPSVNDGNQSCRCDDLTEFKPLFTDGQLLTKFADLPRTSGGSINYLPGYTPTAVTAPSPTSEQQPTKAGDGGATSTAAAASSSPAAAAAASSGESGLSTSALAGIGAGAGVGVIILIAFVFLALRYRRLKNKKETGYQGLRPSPTGASGASAGNTSGSNNYDDKTSPNTINSPDLPSQQRQIGDGSNNDGHAHGFYKAELPADNPNVAIPSIETTPSPPHTHQEQHRPQPLQYQAYDPDRDRWVPPLSAISERSNETMMLHSPASLVSPQSTGGEPVSAHGTQQHGQRGGGMEPIYEMQA</sequence>
<evidence type="ECO:0000256" key="1">
    <source>
        <dbReference type="ARBA" id="ARBA00004167"/>
    </source>
</evidence>
<dbReference type="PANTHER" id="PTHR15549:SF30">
    <property type="entry name" value="MID2 DOMAIN-CONTAINING PROTEIN"/>
    <property type="match status" value="1"/>
</dbReference>
<dbReference type="EMBL" id="JAQQWI010000022">
    <property type="protein sequence ID" value="KAK7996139.1"/>
    <property type="molecule type" value="Genomic_DNA"/>
</dbReference>
<evidence type="ECO:0000256" key="4">
    <source>
        <dbReference type="ARBA" id="ARBA00023136"/>
    </source>
</evidence>
<feature type="transmembrane region" description="Helical" evidence="6">
    <location>
        <begin position="214"/>
        <end position="237"/>
    </location>
</feature>
<feature type="compositionally biased region" description="Polar residues" evidence="5">
    <location>
        <begin position="279"/>
        <end position="302"/>
    </location>
</feature>
<accession>A0ABR1R2V5</accession>
<reference evidence="7 8" key="1">
    <citation type="submission" date="2023-01" db="EMBL/GenBank/DDBJ databases">
        <title>Analysis of 21 Apiospora genomes using comparative genomics revels a genus with tremendous synthesis potential of carbohydrate active enzymes and secondary metabolites.</title>
        <authorList>
            <person name="Sorensen T."/>
        </authorList>
    </citation>
    <scope>NUCLEOTIDE SEQUENCE [LARGE SCALE GENOMIC DNA]</scope>
    <source>
        <strain evidence="7 8">CBS 20057</strain>
    </source>
</reference>
<gene>
    <name evidence="7" type="ORF">PG991_015606</name>
</gene>
<evidence type="ECO:0000256" key="2">
    <source>
        <dbReference type="ARBA" id="ARBA00022692"/>
    </source>
</evidence>
<protein>
    <submittedName>
        <fullName evidence="7">Uncharacterized protein</fullName>
    </submittedName>
</protein>
<evidence type="ECO:0000313" key="8">
    <source>
        <dbReference type="Proteomes" id="UP001396898"/>
    </source>
</evidence>
<comment type="subcellular location">
    <subcellularLocation>
        <location evidence="1">Membrane</location>
        <topology evidence="1">Single-pass membrane protein</topology>
    </subcellularLocation>
</comment>
<comment type="caution">
    <text evidence="7">The sequence shown here is derived from an EMBL/GenBank/DDBJ whole genome shotgun (WGS) entry which is preliminary data.</text>
</comment>
<evidence type="ECO:0000313" key="7">
    <source>
        <dbReference type="EMBL" id="KAK7996139.1"/>
    </source>
</evidence>
<evidence type="ECO:0000256" key="5">
    <source>
        <dbReference type="SAM" id="MobiDB-lite"/>
    </source>
</evidence>
<keyword evidence="2 6" id="KW-0812">Transmembrane</keyword>
<dbReference type="Proteomes" id="UP001396898">
    <property type="component" value="Unassembled WGS sequence"/>
</dbReference>
<keyword evidence="4 6" id="KW-0472">Membrane</keyword>
<feature type="region of interest" description="Disordered" evidence="5">
    <location>
        <begin position="166"/>
        <end position="191"/>
    </location>
</feature>
<keyword evidence="8" id="KW-1185">Reference proteome</keyword>
<feature type="region of interest" description="Disordered" evidence="5">
    <location>
        <begin position="249"/>
        <end position="341"/>
    </location>
</feature>
<dbReference type="PANTHER" id="PTHR15549">
    <property type="entry name" value="PAIRED IMMUNOGLOBULIN-LIKE TYPE 2 RECEPTOR"/>
    <property type="match status" value="1"/>
</dbReference>